<protein>
    <recommendedName>
        <fullName evidence="1">DUF1659 domain-containing protein</fullName>
    </recommendedName>
</protein>
<dbReference type="Proteomes" id="UP000198437">
    <property type="component" value="Unassembled WGS sequence"/>
</dbReference>
<dbReference type="Pfam" id="PF07872">
    <property type="entry name" value="DUF1659"/>
    <property type="match status" value="1"/>
</dbReference>
<evidence type="ECO:0000313" key="3">
    <source>
        <dbReference type="Proteomes" id="UP000198437"/>
    </source>
</evidence>
<dbReference type="RefSeq" id="WP_089145244.1">
    <property type="nucleotide sequence ID" value="NZ_LYQW01000027.1"/>
</dbReference>
<sequence>MAQTAELVGRKAKFVMGTKLVKGGQYNFTLQNLKEDATPDNVYAIGEALAEVFDASCDEIYTVDDSRVISQD</sequence>
<name>A0A854PRH6_9LACO</name>
<organism evidence="2 3">
    <name type="scientific">Lactobacillus crispatus</name>
    <dbReference type="NCBI Taxonomy" id="47770"/>
    <lineage>
        <taxon>Bacteria</taxon>
        <taxon>Bacillati</taxon>
        <taxon>Bacillota</taxon>
        <taxon>Bacilli</taxon>
        <taxon>Lactobacillales</taxon>
        <taxon>Lactobacillaceae</taxon>
        <taxon>Lactobacillus</taxon>
    </lineage>
</organism>
<feature type="domain" description="DUF1659" evidence="1">
    <location>
        <begin position="27"/>
        <end position="69"/>
    </location>
</feature>
<comment type="caution">
    <text evidence="2">The sequence shown here is derived from an EMBL/GenBank/DDBJ whole genome shotgun (WGS) entry which is preliminary data.</text>
</comment>
<dbReference type="EMBL" id="LYQW01000027">
    <property type="protein sequence ID" value="OXC22540.1"/>
    <property type="molecule type" value="Genomic_DNA"/>
</dbReference>
<dbReference type="InterPro" id="IPR012454">
    <property type="entry name" value="DUF1659"/>
</dbReference>
<evidence type="ECO:0000313" key="2">
    <source>
        <dbReference type="EMBL" id="OXC22540.1"/>
    </source>
</evidence>
<accession>A0A854PRH6</accession>
<evidence type="ECO:0000259" key="1">
    <source>
        <dbReference type="Pfam" id="PF07872"/>
    </source>
</evidence>
<gene>
    <name evidence="2" type="ORF">AYP82_09115</name>
</gene>
<proteinExistence type="predicted"/>
<reference evidence="2 3" key="1">
    <citation type="submission" date="2016-05" db="EMBL/GenBank/DDBJ databases">
        <authorList>
            <person name="Johnson T.J."/>
            <person name="Youmans B.P."/>
            <person name="Case K.A."/>
        </authorList>
    </citation>
    <scope>NUCLEOTIDE SEQUENCE [LARGE SCALE GENOMIC DNA]</scope>
    <source>
        <strain evidence="2 3">UMNLC6</strain>
    </source>
</reference>
<dbReference type="AlphaFoldDB" id="A0A854PRH6"/>